<evidence type="ECO:0000313" key="2">
    <source>
        <dbReference type="EMBL" id="KAK6636123.1"/>
    </source>
</evidence>
<dbReference type="PANTHER" id="PTHR44177">
    <property type="entry name" value="TETRATRICOPEPTIDE REPEAT PROTEIN 8"/>
    <property type="match status" value="1"/>
</dbReference>
<dbReference type="GO" id="GO:0097730">
    <property type="term" value="C:non-motile cilium"/>
    <property type="evidence" value="ECO:0007669"/>
    <property type="project" value="TreeGrafter"/>
</dbReference>
<dbReference type="EMBL" id="JAWJWE010000004">
    <property type="protein sequence ID" value="KAK6636123.1"/>
    <property type="molecule type" value="Genomic_DNA"/>
</dbReference>
<dbReference type="GO" id="GO:0034464">
    <property type="term" value="C:BBSome"/>
    <property type="evidence" value="ECO:0007669"/>
    <property type="project" value="InterPro"/>
</dbReference>
<dbReference type="Gene3D" id="1.25.40.10">
    <property type="entry name" value="Tetratricopeptide repeat domain"/>
    <property type="match status" value="1"/>
</dbReference>
<sequence length="551" mass="63000">MDPLYKALSYYKRKTYDKCVEKCTEILKKNPYDQVSELIMWKDARRTRQVRLPTLPDYPLSRARFLQAAWILKMRALTQSVYVDDIENEEDTIADEFLDDNIISETARAGTSLRNTKPESASRPKTEIGHLVTGVVRTNLRSARTRTMEQGLKSARRNRSARPVSTQNGRHIRMGTASMLTEEEGPFIDISRLNLGKYATEISGKHLFEYLYYHENDIQNVSDETYQDLSVFYWCDVFSVCGCSQAVQLSIEAAKAFDFKDWWWMLQTGKCYYLLGCYRNAEQFFRSALKQHVNIETFLRLIKIYRKLDQPLTALDVCKKASGAFPDEIFFTIEAARLHEALNDIFASIVCYRNVALKDASNVEAIACIGLHHFYTDQPEIALRFYKRLLEMGFVNAQIMNNIGLCSFFAQQFDVSLSCFKRALTLAEGEESANIWYNLSHIAIGVGDLNLARNCLRLALSIDGNHASALNNLGVLEVKRNNLAHAKSFFASAIRQAPLLFEPNFNHAKLTLQCGDLQTSYRSAQKALNLSPTHVHAIHLVDTLKRYFMQV</sequence>
<evidence type="ECO:0000256" key="1">
    <source>
        <dbReference type="SAM" id="MobiDB-lite"/>
    </source>
</evidence>
<dbReference type="PANTHER" id="PTHR44177:SF1">
    <property type="entry name" value="TETRATRICOPEPTIDE REPEAT PROTEIN 8"/>
    <property type="match status" value="1"/>
</dbReference>
<reference evidence="2 3" key="1">
    <citation type="submission" date="2023-10" db="EMBL/GenBank/DDBJ databases">
        <title>Genomes of two closely related lineages of the louse Polyplax serrata with different host specificities.</title>
        <authorList>
            <person name="Martinu J."/>
            <person name="Tarabai H."/>
            <person name="Stefka J."/>
            <person name="Hypsa V."/>
        </authorList>
    </citation>
    <scope>NUCLEOTIDE SEQUENCE [LARGE SCALE GENOMIC DNA]</scope>
    <source>
        <strain evidence="2">HR10_N</strain>
    </source>
</reference>
<dbReference type="AlphaFoldDB" id="A0AAN8NZG2"/>
<protein>
    <recommendedName>
        <fullName evidence="4">Tetratricopeptide repeat protein 8</fullName>
    </recommendedName>
</protein>
<accession>A0AAN8NZG2</accession>
<name>A0AAN8NZG2_POLSC</name>
<evidence type="ECO:0000313" key="3">
    <source>
        <dbReference type="Proteomes" id="UP001372834"/>
    </source>
</evidence>
<organism evidence="2 3">
    <name type="scientific">Polyplax serrata</name>
    <name type="common">Common mouse louse</name>
    <dbReference type="NCBI Taxonomy" id="468196"/>
    <lineage>
        <taxon>Eukaryota</taxon>
        <taxon>Metazoa</taxon>
        <taxon>Ecdysozoa</taxon>
        <taxon>Arthropoda</taxon>
        <taxon>Hexapoda</taxon>
        <taxon>Insecta</taxon>
        <taxon>Pterygota</taxon>
        <taxon>Neoptera</taxon>
        <taxon>Paraneoptera</taxon>
        <taxon>Psocodea</taxon>
        <taxon>Troctomorpha</taxon>
        <taxon>Phthiraptera</taxon>
        <taxon>Anoplura</taxon>
        <taxon>Polyplacidae</taxon>
        <taxon>Polyplax</taxon>
    </lineage>
</organism>
<dbReference type="InterPro" id="IPR028796">
    <property type="entry name" value="BBS8"/>
</dbReference>
<gene>
    <name evidence="2" type="ORF">RUM43_009775</name>
</gene>
<dbReference type="CDD" id="cd21341">
    <property type="entry name" value="TTC8_N"/>
    <property type="match status" value="1"/>
</dbReference>
<feature type="region of interest" description="Disordered" evidence="1">
    <location>
        <begin position="146"/>
        <end position="168"/>
    </location>
</feature>
<proteinExistence type="predicted"/>
<evidence type="ECO:0008006" key="4">
    <source>
        <dbReference type="Google" id="ProtNLM"/>
    </source>
</evidence>
<dbReference type="GO" id="GO:0036064">
    <property type="term" value="C:ciliary basal body"/>
    <property type="evidence" value="ECO:0007669"/>
    <property type="project" value="TreeGrafter"/>
</dbReference>
<dbReference type="Pfam" id="PF13181">
    <property type="entry name" value="TPR_8"/>
    <property type="match status" value="1"/>
</dbReference>
<dbReference type="InterPro" id="IPR019734">
    <property type="entry name" value="TPR_rpt"/>
</dbReference>
<dbReference type="SMART" id="SM00028">
    <property type="entry name" value="TPR"/>
    <property type="match status" value="8"/>
</dbReference>
<dbReference type="Proteomes" id="UP001372834">
    <property type="component" value="Unassembled WGS sequence"/>
</dbReference>
<dbReference type="InterPro" id="IPR011990">
    <property type="entry name" value="TPR-like_helical_dom_sf"/>
</dbReference>
<dbReference type="GO" id="GO:1905515">
    <property type="term" value="P:non-motile cilium assembly"/>
    <property type="evidence" value="ECO:0007669"/>
    <property type="project" value="InterPro"/>
</dbReference>
<dbReference type="SUPFAM" id="SSF81901">
    <property type="entry name" value="HCP-like"/>
    <property type="match status" value="1"/>
</dbReference>
<comment type="caution">
    <text evidence="2">The sequence shown here is derived from an EMBL/GenBank/DDBJ whole genome shotgun (WGS) entry which is preliminary data.</text>
</comment>